<dbReference type="PROSITE" id="PS50885">
    <property type="entry name" value="HAMP"/>
    <property type="match status" value="1"/>
</dbReference>
<proteinExistence type="predicted"/>
<evidence type="ECO:0000313" key="8">
    <source>
        <dbReference type="EMBL" id="RED55710.1"/>
    </source>
</evidence>
<feature type="transmembrane region" description="Helical" evidence="6">
    <location>
        <begin position="21"/>
        <end position="41"/>
    </location>
</feature>
<evidence type="ECO:0000313" key="9">
    <source>
        <dbReference type="Proteomes" id="UP000256869"/>
    </source>
</evidence>
<keyword evidence="6" id="KW-1133">Transmembrane helix</keyword>
<dbReference type="Pfam" id="PF06580">
    <property type="entry name" value="His_kinase"/>
    <property type="match status" value="1"/>
</dbReference>
<dbReference type="InterPro" id="IPR036890">
    <property type="entry name" value="HATPase_C_sf"/>
</dbReference>
<dbReference type="Proteomes" id="UP000256869">
    <property type="component" value="Unassembled WGS sequence"/>
</dbReference>
<keyword evidence="9" id="KW-1185">Reference proteome</keyword>
<feature type="domain" description="HAMP" evidence="7">
    <location>
        <begin position="320"/>
        <end position="373"/>
    </location>
</feature>
<comment type="subcellular location">
    <subcellularLocation>
        <location evidence="1">Cell membrane</location>
        <topology evidence="1">Multi-pass membrane protein</topology>
    </subcellularLocation>
</comment>
<keyword evidence="4" id="KW-0808">Transferase</keyword>
<dbReference type="Gene3D" id="3.30.565.10">
    <property type="entry name" value="Histidine kinase-like ATPase, C-terminal domain"/>
    <property type="match status" value="1"/>
</dbReference>
<keyword evidence="6" id="KW-0812">Transmembrane</keyword>
<evidence type="ECO:0000259" key="7">
    <source>
        <dbReference type="PROSITE" id="PS50885"/>
    </source>
</evidence>
<dbReference type="GO" id="GO:0000155">
    <property type="term" value="F:phosphorelay sensor kinase activity"/>
    <property type="evidence" value="ECO:0007669"/>
    <property type="project" value="InterPro"/>
</dbReference>
<keyword evidence="2" id="KW-1003">Cell membrane</keyword>
<dbReference type="GO" id="GO:0005886">
    <property type="term" value="C:plasma membrane"/>
    <property type="evidence" value="ECO:0007669"/>
    <property type="project" value="UniProtKB-SubCell"/>
</dbReference>
<reference evidence="8 9" key="1">
    <citation type="submission" date="2018-07" db="EMBL/GenBank/DDBJ databases">
        <title>Genomic Encyclopedia of Type Strains, Phase III (KMG-III): the genomes of soil and plant-associated and newly described type strains.</title>
        <authorList>
            <person name="Whitman W."/>
        </authorList>
    </citation>
    <scope>NUCLEOTIDE SEQUENCE [LARGE SCALE GENOMIC DNA]</scope>
    <source>
        <strain evidence="8 9">CECT 8236</strain>
    </source>
</reference>
<dbReference type="Gene3D" id="6.10.340.10">
    <property type="match status" value="1"/>
</dbReference>
<dbReference type="RefSeq" id="WP_115994677.1">
    <property type="nucleotide sequence ID" value="NZ_QRDY01000016.1"/>
</dbReference>
<dbReference type="PANTHER" id="PTHR34220">
    <property type="entry name" value="SENSOR HISTIDINE KINASE YPDA"/>
    <property type="match status" value="1"/>
</dbReference>
<comment type="caution">
    <text evidence="8">The sequence shown here is derived from an EMBL/GenBank/DDBJ whole genome shotgun (WGS) entry which is preliminary data.</text>
</comment>
<dbReference type="OrthoDB" id="9776552at2"/>
<keyword evidence="5 6" id="KW-0472">Membrane</keyword>
<evidence type="ECO:0000256" key="4">
    <source>
        <dbReference type="ARBA" id="ARBA00022679"/>
    </source>
</evidence>
<dbReference type="CDD" id="cd06225">
    <property type="entry name" value="HAMP"/>
    <property type="match status" value="1"/>
</dbReference>
<keyword evidence="8" id="KW-0418">Kinase</keyword>
<evidence type="ECO:0000256" key="6">
    <source>
        <dbReference type="SAM" id="Phobius"/>
    </source>
</evidence>
<dbReference type="Pfam" id="PF00672">
    <property type="entry name" value="HAMP"/>
    <property type="match status" value="1"/>
</dbReference>
<keyword evidence="3" id="KW-0597">Phosphoprotein</keyword>
<sequence>MKRLTAGLTRPFNNLRLREKLFVMFLLGGILPLLFFVLYSYQTIKSELSDQMYANSVSSVAQINTNLENKLENYTQLSATLYLNNTLRAYLTNDYKLDPTLYVDAYQYINSTFSNVLTTNPDIHSISIYIDNESMPADNVYIKRMDSAFIQSSIYRSLRNTYGNVRFISKSASGAEPPMFTLTRMLNIGNLDNAYGILTVDILETDIYRLMEKEASDKTVLIVNEQGVIMSAKDKSMLNRPLSEYVREEFPSDREGRFDSSYRGQKMLAVYNTTKHGWRSVSLVPYNSFLAKANNAAKRILIYALVSFFVMALLIYITARLFTKRVDYLVGIIRRIEREDFELVDIRPLGRDEIGQLGNVLRKMSQRLSSLISDVYKKEIDKKEVEMNVLQAQINPHFLYNTLASISSLAIRNSDPRMNKMVTDLAKFYRISLNKGKNQISIHEEIQLTRYYVAIQEVRFADLIRVHYEIEDAVMPCPIVKLTLQPFVENAMNHAIWDDKLGINIMIKAYFEGTDIVLKVIDDGMGMRRQDGGGRELPASGDTLLSGYGIRNVDNRIKLLYGDSYGISIFSRLGIGTTVTIRIPGRLA</sequence>
<dbReference type="InterPro" id="IPR003660">
    <property type="entry name" value="HAMP_dom"/>
</dbReference>
<gene>
    <name evidence="8" type="ORF">DFP95_11636</name>
</gene>
<dbReference type="InterPro" id="IPR010559">
    <property type="entry name" value="Sig_transdc_His_kin_internal"/>
</dbReference>
<accession>A0A3D9I249</accession>
<dbReference type="SUPFAM" id="SSF55874">
    <property type="entry name" value="ATPase domain of HSP90 chaperone/DNA topoisomerase II/histidine kinase"/>
    <property type="match status" value="1"/>
</dbReference>
<organism evidence="8 9">
    <name type="scientific">Cohnella lupini</name>
    <dbReference type="NCBI Taxonomy" id="1294267"/>
    <lineage>
        <taxon>Bacteria</taxon>
        <taxon>Bacillati</taxon>
        <taxon>Bacillota</taxon>
        <taxon>Bacilli</taxon>
        <taxon>Bacillales</taxon>
        <taxon>Paenibacillaceae</taxon>
        <taxon>Cohnella</taxon>
    </lineage>
</organism>
<feature type="transmembrane region" description="Helical" evidence="6">
    <location>
        <begin position="300"/>
        <end position="319"/>
    </location>
</feature>
<dbReference type="EMBL" id="QRDY01000016">
    <property type="protein sequence ID" value="RED55710.1"/>
    <property type="molecule type" value="Genomic_DNA"/>
</dbReference>
<dbReference type="AlphaFoldDB" id="A0A3D9I249"/>
<evidence type="ECO:0000256" key="1">
    <source>
        <dbReference type="ARBA" id="ARBA00004651"/>
    </source>
</evidence>
<protein>
    <submittedName>
        <fullName evidence="8">Two-component system sensor histidine kinase YesM</fullName>
    </submittedName>
</protein>
<evidence type="ECO:0000256" key="5">
    <source>
        <dbReference type="ARBA" id="ARBA00023136"/>
    </source>
</evidence>
<evidence type="ECO:0000256" key="3">
    <source>
        <dbReference type="ARBA" id="ARBA00022553"/>
    </source>
</evidence>
<dbReference type="InterPro" id="IPR050640">
    <property type="entry name" value="Bact_2-comp_sensor_kinase"/>
</dbReference>
<name>A0A3D9I249_9BACL</name>
<evidence type="ECO:0000256" key="2">
    <source>
        <dbReference type="ARBA" id="ARBA00022475"/>
    </source>
</evidence>
<dbReference type="PANTHER" id="PTHR34220:SF7">
    <property type="entry name" value="SENSOR HISTIDINE KINASE YPDA"/>
    <property type="match status" value="1"/>
</dbReference>
<dbReference type="SMART" id="SM00304">
    <property type="entry name" value="HAMP"/>
    <property type="match status" value="1"/>
</dbReference>